<accession>A0AAW0MD33</accession>
<evidence type="ECO:0000313" key="2">
    <source>
        <dbReference type="EMBL" id="KAK7861116.1"/>
    </source>
</evidence>
<dbReference type="GO" id="GO:0046982">
    <property type="term" value="F:protein heterodimerization activity"/>
    <property type="evidence" value="ECO:0007669"/>
    <property type="project" value="InterPro"/>
</dbReference>
<dbReference type="SUPFAM" id="SSF47113">
    <property type="entry name" value="Histone-fold"/>
    <property type="match status" value="1"/>
</dbReference>
<dbReference type="GO" id="GO:0030527">
    <property type="term" value="F:structural constituent of chromatin"/>
    <property type="evidence" value="ECO:0007669"/>
    <property type="project" value="InterPro"/>
</dbReference>
<dbReference type="PRINTS" id="PR00620">
    <property type="entry name" value="HISTONEH2A"/>
</dbReference>
<dbReference type="EMBL" id="PKMF04000003">
    <property type="protein sequence ID" value="KAK7861116.1"/>
    <property type="molecule type" value="Genomic_DNA"/>
</dbReference>
<evidence type="ECO:0000256" key="1">
    <source>
        <dbReference type="SAM" id="MobiDB-lite"/>
    </source>
</evidence>
<dbReference type="AlphaFoldDB" id="A0AAW0MD33"/>
<dbReference type="InterPro" id="IPR002119">
    <property type="entry name" value="Histone_H2A"/>
</dbReference>
<dbReference type="PANTHER" id="PTHR23430">
    <property type="entry name" value="HISTONE H2A"/>
    <property type="match status" value="1"/>
</dbReference>
<dbReference type="GO" id="GO:0000786">
    <property type="term" value="C:nucleosome"/>
    <property type="evidence" value="ECO:0007669"/>
    <property type="project" value="InterPro"/>
</dbReference>
<organism evidence="2">
    <name type="scientific">Quercus suber</name>
    <name type="common">Cork oak</name>
    <dbReference type="NCBI Taxonomy" id="58331"/>
    <lineage>
        <taxon>Eukaryota</taxon>
        <taxon>Viridiplantae</taxon>
        <taxon>Streptophyta</taxon>
        <taxon>Embryophyta</taxon>
        <taxon>Tracheophyta</taxon>
        <taxon>Spermatophyta</taxon>
        <taxon>Magnoliopsida</taxon>
        <taxon>eudicotyledons</taxon>
        <taxon>Gunneridae</taxon>
        <taxon>Pentapetalae</taxon>
        <taxon>rosids</taxon>
        <taxon>fabids</taxon>
        <taxon>Fagales</taxon>
        <taxon>Fagaceae</taxon>
        <taxon>Quercus</taxon>
    </lineage>
</organism>
<protein>
    <submittedName>
        <fullName evidence="2">Histone h2ax</fullName>
    </submittedName>
</protein>
<feature type="region of interest" description="Disordered" evidence="1">
    <location>
        <begin position="1"/>
        <end position="26"/>
    </location>
</feature>
<reference evidence="2" key="2">
    <citation type="journal article" date="2018" name="Sci. Data">
        <title>The draft genome sequence of cork oak.</title>
        <authorList>
            <person name="Ramos A.M."/>
            <person name="Usie A."/>
            <person name="Barbosa P."/>
            <person name="Barros P.M."/>
            <person name="Capote T."/>
            <person name="Chaves I."/>
            <person name="Simoes F."/>
            <person name="Abreu I."/>
            <person name="Carrasquinho I."/>
            <person name="Faro C."/>
            <person name="Guimaraes J.B."/>
            <person name="Mendonca D."/>
            <person name="Nobrega F."/>
            <person name="Rodrigues L."/>
            <person name="Saibo N.J.M."/>
            <person name="Varela M.C."/>
            <person name="Egas C."/>
            <person name="Matos J."/>
            <person name="Miguel C.M."/>
            <person name="Oliveira M.M."/>
            <person name="Ricardo C.P."/>
            <person name="Goncalves S."/>
        </authorList>
    </citation>
    <scope>NUCLEOTIDE SEQUENCE [LARGE SCALE GENOMIC DNA]</scope>
    <source>
        <strain evidence="2">HL8</strain>
    </source>
</reference>
<dbReference type="Gene3D" id="1.10.20.10">
    <property type="entry name" value="Histone, subunit A"/>
    <property type="match status" value="1"/>
</dbReference>
<gene>
    <name evidence="2" type="primary">HIS2A_3</name>
    <name evidence="2" type="ORF">CFP56_024334</name>
</gene>
<name>A0AAW0MD33_QUESU</name>
<dbReference type="GO" id="GO:0003677">
    <property type="term" value="F:DNA binding"/>
    <property type="evidence" value="ECO:0007669"/>
    <property type="project" value="InterPro"/>
</dbReference>
<reference evidence="2" key="1">
    <citation type="submission" date="2017-12" db="EMBL/GenBank/DDBJ databases">
        <authorList>
            <person name="Barbosa P."/>
            <person name="Usie A."/>
            <person name="Ramos A.M."/>
        </authorList>
    </citation>
    <scope>NUCLEOTIDE SEQUENCE</scope>
    <source>
        <strain evidence="2">HL8</strain>
        <tissue evidence="2">Leaves</tissue>
    </source>
</reference>
<sequence length="66" mass="7085">MSSTGGSMKGGRGKPKSSKSVFRSQKARLQFPVGHIARFLKAGKYAKHVGTRASVYLSAVLEYLVA</sequence>
<comment type="caution">
    <text evidence="2">The sequence shown here is derived from an EMBL/GenBank/DDBJ whole genome shotgun (WGS) entry which is preliminary data.</text>
</comment>
<proteinExistence type="predicted"/>
<reference evidence="2" key="3">
    <citation type="submission" date="2023-07" db="EMBL/GenBank/DDBJ databases">
        <title>An improved reference 1 genome and first organelle genomes of Quercus suber.</title>
        <authorList>
            <consortium name="Genosuber Consortium"/>
            <person name="Usie A."/>
            <person name="Serra O."/>
            <person name="Barros P."/>
        </authorList>
    </citation>
    <scope>NUCLEOTIDE SEQUENCE</scope>
    <source>
        <strain evidence="2">HL8</strain>
        <tissue evidence="2">Leaves</tissue>
    </source>
</reference>
<dbReference type="Gramene" id="rna-CFP56_26575">
    <property type="protein sequence ID" value="cds-POE63749.1"/>
    <property type="gene ID" value="gene-CFP56_26575"/>
</dbReference>
<dbReference type="InterPro" id="IPR009072">
    <property type="entry name" value="Histone-fold"/>
</dbReference>